<gene>
    <name evidence="6" type="ORF">N476_01510</name>
</gene>
<dbReference type="RefSeq" id="WP_063361056.1">
    <property type="nucleotide sequence ID" value="NZ_AUXZ01000064.1"/>
</dbReference>
<dbReference type="GO" id="GO:0019243">
    <property type="term" value="P:methylglyoxal catabolic process to D-lactate via S-lactoyl-glutathione"/>
    <property type="evidence" value="ECO:0007669"/>
    <property type="project" value="TreeGrafter"/>
</dbReference>
<comment type="caution">
    <text evidence="6">The sequence shown here is derived from an EMBL/GenBank/DDBJ whole genome shotgun (WGS) entry which is preliminary data.</text>
</comment>
<dbReference type="SUPFAM" id="SSF54593">
    <property type="entry name" value="Glyoxalase/Bleomycin resistance protein/Dihydroxybiphenyl dioxygenase"/>
    <property type="match status" value="1"/>
</dbReference>
<feature type="domain" description="VOC" evidence="5">
    <location>
        <begin position="3"/>
        <end position="126"/>
    </location>
</feature>
<dbReference type="GO" id="GO:0005737">
    <property type="term" value="C:cytoplasm"/>
    <property type="evidence" value="ECO:0007669"/>
    <property type="project" value="TreeGrafter"/>
</dbReference>
<protein>
    <recommendedName>
        <fullName evidence="2">Aldoketomutase</fullName>
    </recommendedName>
    <alternativeName>
        <fullName evidence="1">Ketone-aldehyde mutase</fullName>
    </alternativeName>
    <alternativeName>
        <fullName evidence="3">Methylglyoxalase</fullName>
    </alternativeName>
    <alternativeName>
        <fullName evidence="4">S-D-lactoylglutathione methylglyoxal lyase</fullName>
    </alternativeName>
</protein>
<evidence type="ECO:0000256" key="3">
    <source>
        <dbReference type="ARBA" id="ARBA00032460"/>
    </source>
</evidence>
<dbReference type="Proteomes" id="UP000076503">
    <property type="component" value="Unassembled WGS sequence"/>
</dbReference>
<dbReference type="GO" id="GO:0004462">
    <property type="term" value="F:lactoylglutathione lyase activity"/>
    <property type="evidence" value="ECO:0007669"/>
    <property type="project" value="TreeGrafter"/>
</dbReference>
<dbReference type="Pfam" id="PF00903">
    <property type="entry name" value="Glyoxalase"/>
    <property type="match status" value="1"/>
</dbReference>
<evidence type="ECO:0000259" key="5">
    <source>
        <dbReference type="PROSITE" id="PS51819"/>
    </source>
</evidence>
<reference evidence="6 7" key="1">
    <citation type="submission" date="2013-07" db="EMBL/GenBank/DDBJ databases">
        <title>Comparative Genomic and Metabolomic Analysis of Twelve Strains of Pseudoalteromonas luteoviolacea.</title>
        <authorList>
            <person name="Vynne N.G."/>
            <person name="Mansson M."/>
            <person name="Gram L."/>
        </authorList>
    </citation>
    <scope>NUCLEOTIDE SEQUENCE [LARGE SCALE GENOMIC DNA]</scope>
    <source>
        <strain evidence="6 7">H33</strain>
    </source>
</reference>
<dbReference type="PANTHER" id="PTHR46036">
    <property type="entry name" value="LACTOYLGLUTATHIONE LYASE"/>
    <property type="match status" value="1"/>
</dbReference>
<dbReference type="OrthoDB" id="9789841at2"/>
<dbReference type="AlphaFoldDB" id="A0A167FBT1"/>
<evidence type="ECO:0000256" key="4">
    <source>
        <dbReference type="ARBA" id="ARBA00033298"/>
    </source>
</evidence>
<organism evidence="6 7">
    <name type="scientific">Pseudoalteromonas luteoviolacea H33</name>
    <dbReference type="NCBI Taxonomy" id="1365251"/>
    <lineage>
        <taxon>Bacteria</taxon>
        <taxon>Pseudomonadati</taxon>
        <taxon>Pseudomonadota</taxon>
        <taxon>Gammaproteobacteria</taxon>
        <taxon>Alteromonadales</taxon>
        <taxon>Pseudoalteromonadaceae</taxon>
        <taxon>Pseudoalteromonas</taxon>
    </lineage>
</organism>
<dbReference type="Gene3D" id="3.10.180.10">
    <property type="entry name" value="2,3-Dihydroxybiphenyl 1,2-Dioxygenase, domain 1"/>
    <property type="match status" value="1"/>
</dbReference>
<evidence type="ECO:0000256" key="1">
    <source>
        <dbReference type="ARBA" id="ARBA00030291"/>
    </source>
</evidence>
<accession>A0A167FBT1</accession>
<sequence>MAKMIHSMIRVRDLSQSVQFYHELFDLEVKRQVDFEGFSLTYLANKETSFELELTYNYDNEKSYELGNGYGHLAFSTEDIESIWRIASLHNYAPSDIKSLHHKDKLVARFFFVADPDGYQVEIIERNETYF</sequence>
<proteinExistence type="predicted"/>
<evidence type="ECO:0000256" key="2">
    <source>
        <dbReference type="ARBA" id="ARBA00030892"/>
    </source>
</evidence>
<name>A0A167FBT1_9GAMM</name>
<dbReference type="InterPro" id="IPR037523">
    <property type="entry name" value="VOC_core"/>
</dbReference>
<evidence type="ECO:0000313" key="7">
    <source>
        <dbReference type="Proteomes" id="UP000076503"/>
    </source>
</evidence>
<dbReference type="InterPro" id="IPR004360">
    <property type="entry name" value="Glyas_Fos-R_dOase_dom"/>
</dbReference>
<dbReference type="PROSITE" id="PS51819">
    <property type="entry name" value="VOC"/>
    <property type="match status" value="1"/>
</dbReference>
<dbReference type="PANTHER" id="PTHR46036:SF5">
    <property type="entry name" value="LACTOYLGLUTATHIONE LYASE"/>
    <property type="match status" value="1"/>
</dbReference>
<dbReference type="InterPro" id="IPR029068">
    <property type="entry name" value="Glyas_Bleomycin-R_OHBP_Dase"/>
</dbReference>
<dbReference type="EMBL" id="AUXZ01000064">
    <property type="protein sequence ID" value="KZN52034.1"/>
    <property type="molecule type" value="Genomic_DNA"/>
</dbReference>
<evidence type="ECO:0000313" key="6">
    <source>
        <dbReference type="EMBL" id="KZN52034.1"/>
    </source>
</evidence>
<dbReference type="PATRIC" id="fig|1365251.3.peg.1462"/>